<dbReference type="OrthoDB" id="9808347at2"/>
<dbReference type="PANTHER" id="PTHR36512">
    <property type="entry name" value="D-AMINOPEPTIDASE"/>
    <property type="match status" value="1"/>
</dbReference>
<dbReference type="RefSeq" id="WP_099306832.1">
    <property type="nucleotide sequence ID" value="NZ_PDVP01000007.1"/>
</dbReference>
<dbReference type="GO" id="GO:0004177">
    <property type="term" value="F:aminopeptidase activity"/>
    <property type="evidence" value="ECO:0007669"/>
    <property type="project" value="TreeGrafter"/>
</dbReference>
<accession>A0A2G1QM90</accession>
<evidence type="ECO:0000313" key="2">
    <source>
        <dbReference type="EMBL" id="PHP66646.1"/>
    </source>
</evidence>
<evidence type="ECO:0000313" key="3">
    <source>
        <dbReference type="Proteomes" id="UP000221168"/>
    </source>
</evidence>
<proteinExistence type="inferred from homology"/>
<dbReference type="InterPro" id="IPR005321">
    <property type="entry name" value="Peptidase_S58_DmpA"/>
</dbReference>
<protein>
    <submittedName>
        <fullName evidence="2">Peptidase T4</fullName>
    </submittedName>
</protein>
<reference evidence="2 3" key="1">
    <citation type="submission" date="2017-10" db="EMBL/GenBank/DDBJ databases">
        <title>Sedimentibacterium mangrovi gen. nov., sp. nov., a novel member of family Phyllobacteriacea isolated from mangrove sediment.</title>
        <authorList>
            <person name="Liao H."/>
            <person name="Tian Y."/>
        </authorList>
    </citation>
    <scope>NUCLEOTIDE SEQUENCE [LARGE SCALE GENOMIC DNA]</scope>
    <source>
        <strain evidence="2 3">X9-2-2</strain>
    </source>
</reference>
<organism evidence="2 3">
    <name type="scientific">Zhengella mangrovi</name>
    <dbReference type="NCBI Taxonomy" id="1982044"/>
    <lineage>
        <taxon>Bacteria</taxon>
        <taxon>Pseudomonadati</taxon>
        <taxon>Pseudomonadota</taxon>
        <taxon>Alphaproteobacteria</taxon>
        <taxon>Hyphomicrobiales</taxon>
        <taxon>Notoacmeibacteraceae</taxon>
        <taxon>Zhengella</taxon>
    </lineage>
</organism>
<dbReference type="Pfam" id="PF03576">
    <property type="entry name" value="Peptidase_S58"/>
    <property type="match status" value="1"/>
</dbReference>
<dbReference type="CDD" id="cd02252">
    <property type="entry name" value="nylC_like"/>
    <property type="match status" value="1"/>
</dbReference>
<dbReference type="EMBL" id="PDVP01000007">
    <property type="protein sequence ID" value="PHP66646.1"/>
    <property type="molecule type" value="Genomic_DNA"/>
</dbReference>
<keyword evidence="3" id="KW-1185">Reference proteome</keyword>
<dbReference type="Proteomes" id="UP000221168">
    <property type="component" value="Unassembled WGS sequence"/>
</dbReference>
<dbReference type="InterPro" id="IPR016117">
    <property type="entry name" value="ArgJ-like_dom_sf"/>
</dbReference>
<dbReference type="SUPFAM" id="SSF56266">
    <property type="entry name" value="DmpA/ArgJ-like"/>
    <property type="match status" value="1"/>
</dbReference>
<dbReference type="PANTHER" id="PTHR36512:SF3">
    <property type="entry name" value="BLR5678 PROTEIN"/>
    <property type="match status" value="1"/>
</dbReference>
<sequence>MTGFRAGPSNSLADIAGLRVGNAADESMRSGVTVVVPDEPVTAAVQVLGGAPGTRETDLLEAHNSVEKVHALVLSGGSAFGLDAASGVQAALREQGRGFRIGPHIIPIVPAAIVFDLANGQPKDWGRFPPYRDLGYEAACSASIDVATGSVGAGIGALTATVKGGLGTASTVLADGTTVAALVVANPVGSPLVAQTPHFWAAPFEIGAEFGGLGLPSPLPADTDAIRIKFRHLRNTGVENTTIGIIATDAALSKAECKRLAIAAHDGFARAIWPVHTPMDGDLVFGIATGTRPRPASGDDFIDLCAAAAATMTRAIARGVHDATPATGDLYPAWCTLGRG</sequence>
<gene>
    <name evidence="2" type="ORF">CSC94_13260</name>
</gene>
<evidence type="ECO:0000256" key="1">
    <source>
        <dbReference type="ARBA" id="ARBA00007068"/>
    </source>
</evidence>
<dbReference type="Gene3D" id="3.60.70.12">
    <property type="entry name" value="L-amino peptidase D-ALA esterase/amidase"/>
    <property type="match status" value="1"/>
</dbReference>
<name>A0A2G1QM90_9HYPH</name>
<dbReference type="AlphaFoldDB" id="A0A2G1QM90"/>
<comment type="caution">
    <text evidence="2">The sequence shown here is derived from an EMBL/GenBank/DDBJ whole genome shotgun (WGS) entry which is preliminary data.</text>
</comment>
<comment type="similarity">
    <text evidence="1">Belongs to the peptidase S58 family.</text>
</comment>